<evidence type="ECO:0000256" key="2">
    <source>
        <dbReference type="SAM" id="Phobius"/>
    </source>
</evidence>
<dbReference type="AlphaFoldDB" id="A0A9P4URC5"/>
<keyword evidence="2" id="KW-0472">Membrane</keyword>
<sequence>MPFKRDFERRVNENMMGEKAEASSTAKAREAELDHDDEDVTFSENHHTDSKEAPPPRFSTLFTTPPPLKQPTPPTPIFESYPQSRQRSAGIFVPLPLLIIIAVLFLFESTVLFAYTIIGLYNTAPSRFLGLMNIPADNDAAMCNCPAADHQPAQAPINFAPNFMIPQQIQASQQATITNTFTVTVKETASLDISSVFSNMLATMTTATSTSTSTSSSSTASSSTSTVDIQSQASQMASDIMSMMATMTTSTSTTSMTSSSSTESSTSDDGDGEGSTVFKTVNPTPTVSSTTYIYVNEDGSTEAGPQSTIYSTKIVKAKRTAVVEHETGSMTKVKRDTVLQPTSLVAMSLEDALAK</sequence>
<feature type="compositionally biased region" description="Basic and acidic residues" evidence="1">
    <location>
        <begin position="1"/>
        <end position="32"/>
    </location>
</feature>
<feature type="transmembrane region" description="Helical" evidence="2">
    <location>
        <begin position="91"/>
        <end position="118"/>
    </location>
</feature>
<feature type="region of interest" description="Disordered" evidence="1">
    <location>
        <begin position="1"/>
        <end position="73"/>
    </location>
</feature>
<feature type="compositionally biased region" description="Low complexity" evidence="1">
    <location>
        <begin position="274"/>
        <end position="283"/>
    </location>
</feature>
<keyword evidence="2" id="KW-1133">Transmembrane helix</keyword>
<proteinExistence type="predicted"/>
<feature type="compositionally biased region" description="Pro residues" evidence="1">
    <location>
        <begin position="64"/>
        <end position="73"/>
    </location>
</feature>
<name>A0A9P4URC5_9PEZI</name>
<feature type="compositionally biased region" description="Low complexity" evidence="1">
    <location>
        <begin position="248"/>
        <end position="265"/>
    </location>
</feature>
<keyword evidence="2" id="KW-0812">Transmembrane</keyword>
<protein>
    <submittedName>
        <fullName evidence="3">Uncharacterized protein</fullName>
    </submittedName>
</protein>
<dbReference type="OrthoDB" id="3942482at2759"/>
<keyword evidence="4" id="KW-1185">Reference proteome</keyword>
<evidence type="ECO:0000313" key="4">
    <source>
        <dbReference type="Proteomes" id="UP000799441"/>
    </source>
</evidence>
<reference evidence="3" key="1">
    <citation type="journal article" date="2020" name="Stud. Mycol.">
        <title>101 Dothideomycetes genomes: a test case for predicting lifestyles and emergence of pathogens.</title>
        <authorList>
            <person name="Haridas S."/>
            <person name="Albert R."/>
            <person name="Binder M."/>
            <person name="Bloem J."/>
            <person name="Labutti K."/>
            <person name="Salamov A."/>
            <person name="Andreopoulos B."/>
            <person name="Baker S."/>
            <person name="Barry K."/>
            <person name="Bills G."/>
            <person name="Bluhm B."/>
            <person name="Cannon C."/>
            <person name="Castanera R."/>
            <person name="Culley D."/>
            <person name="Daum C."/>
            <person name="Ezra D."/>
            <person name="Gonzalez J."/>
            <person name="Henrissat B."/>
            <person name="Kuo A."/>
            <person name="Liang C."/>
            <person name="Lipzen A."/>
            <person name="Lutzoni F."/>
            <person name="Magnuson J."/>
            <person name="Mondo S."/>
            <person name="Nolan M."/>
            <person name="Ohm R."/>
            <person name="Pangilinan J."/>
            <person name="Park H.-J."/>
            <person name="Ramirez L."/>
            <person name="Alfaro M."/>
            <person name="Sun H."/>
            <person name="Tritt A."/>
            <person name="Yoshinaga Y."/>
            <person name="Zwiers L.-H."/>
            <person name="Turgeon B."/>
            <person name="Goodwin S."/>
            <person name="Spatafora J."/>
            <person name="Crous P."/>
            <person name="Grigoriev I."/>
        </authorList>
    </citation>
    <scope>NUCLEOTIDE SEQUENCE</scope>
    <source>
        <strain evidence="3">CBS 116435</strain>
    </source>
</reference>
<dbReference type="Proteomes" id="UP000799441">
    <property type="component" value="Unassembled WGS sequence"/>
</dbReference>
<dbReference type="EMBL" id="MU003767">
    <property type="protein sequence ID" value="KAF2725472.1"/>
    <property type="molecule type" value="Genomic_DNA"/>
</dbReference>
<organism evidence="3 4">
    <name type="scientific">Polychaeton citri CBS 116435</name>
    <dbReference type="NCBI Taxonomy" id="1314669"/>
    <lineage>
        <taxon>Eukaryota</taxon>
        <taxon>Fungi</taxon>
        <taxon>Dikarya</taxon>
        <taxon>Ascomycota</taxon>
        <taxon>Pezizomycotina</taxon>
        <taxon>Dothideomycetes</taxon>
        <taxon>Dothideomycetidae</taxon>
        <taxon>Capnodiales</taxon>
        <taxon>Capnodiaceae</taxon>
        <taxon>Polychaeton</taxon>
    </lineage>
</organism>
<feature type="compositionally biased region" description="Basic and acidic residues" evidence="1">
    <location>
        <begin position="44"/>
        <end position="54"/>
    </location>
</feature>
<evidence type="ECO:0000256" key="1">
    <source>
        <dbReference type="SAM" id="MobiDB-lite"/>
    </source>
</evidence>
<feature type="region of interest" description="Disordered" evidence="1">
    <location>
        <begin position="248"/>
        <end position="283"/>
    </location>
</feature>
<comment type="caution">
    <text evidence="3">The sequence shown here is derived from an EMBL/GenBank/DDBJ whole genome shotgun (WGS) entry which is preliminary data.</text>
</comment>
<feature type="compositionally biased region" description="Low complexity" evidence="1">
    <location>
        <begin position="208"/>
        <end position="226"/>
    </location>
</feature>
<evidence type="ECO:0000313" key="3">
    <source>
        <dbReference type="EMBL" id="KAF2725472.1"/>
    </source>
</evidence>
<accession>A0A9P4URC5</accession>
<feature type="region of interest" description="Disordered" evidence="1">
    <location>
        <begin position="208"/>
        <end position="233"/>
    </location>
</feature>
<gene>
    <name evidence="3" type="ORF">K431DRAFT_342917</name>
</gene>